<keyword evidence="1" id="KW-1133">Transmembrane helix</keyword>
<evidence type="ECO:0000313" key="3">
    <source>
        <dbReference type="Proteomes" id="UP000247792"/>
    </source>
</evidence>
<feature type="transmembrane region" description="Helical" evidence="1">
    <location>
        <begin position="7"/>
        <end position="26"/>
    </location>
</feature>
<proteinExistence type="predicted"/>
<dbReference type="AlphaFoldDB" id="A0A318J9F4"/>
<evidence type="ECO:0000313" key="2">
    <source>
        <dbReference type="EMBL" id="PXX44972.1"/>
    </source>
</evidence>
<organism evidence="2 3">
    <name type="scientific">Undibacterium pigrum</name>
    <dbReference type="NCBI Taxonomy" id="401470"/>
    <lineage>
        <taxon>Bacteria</taxon>
        <taxon>Pseudomonadati</taxon>
        <taxon>Pseudomonadota</taxon>
        <taxon>Betaproteobacteria</taxon>
        <taxon>Burkholderiales</taxon>
        <taxon>Oxalobacteraceae</taxon>
        <taxon>Undibacterium</taxon>
    </lineage>
</organism>
<accession>A0A318J9F4</accession>
<comment type="caution">
    <text evidence="2">The sequence shown here is derived from an EMBL/GenBank/DDBJ whole genome shotgun (WGS) entry which is preliminary data.</text>
</comment>
<keyword evidence="1" id="KW-0812">Transmembrane</keyword>
<keyword evidence="3" id="KW-1185">Reference proteome</keyword>
<protein>
    <submittedName>
        <fullName evidence="2">Uncharacterized protein</fullName>
    </submittedName>
</protein>
<reference evidence="2 3" key="1">
    <citation type="submission" date="2018-05" db="EMBL/GenBank/DDBJ databases">
        <title>Genomic Encyclopedia of Type Strains, Phase IV (KMG-IV): sequencing the most valuable type-strain genomes for metagenomic binning, comparative biology and taxonomic classification.</title>
        <authorList>
            <person name="Goeker M."/>
        </authorList>
    </citation>
    <scope>NUCLEOTIDE SEQUENCE [LARGE SCALE GENOMIC DNA]</scope>
    <source>
        <strain evidence="2 3">DSM 19792</strain>
    </source>
</reference>
<keyword evidence="1" id="KW-0472">Membrane</keyword>
<sequence length="34" mass="3833">MEYLMEFLYLAGMGMFFLLVWALVLACDTLGAKA</sequence>
<dbReference type="EMBL" id="QJKB01000002">
    <property type="protein sequence ID" value="PXX44972.1"/>
    <property type="molecule type" value="Genomic_DNA"/>
</dbReference>
<dbReference type="Proteomes" id="UP000247792">
    <property type="component" value="Unassembled WGS sequence"/>
</dbReference>
<gene>
    <name evidence="2" type="ORF">DFR42_102184</name>
</gene>
<name>A0A318J9F4_9BURK</name>
<evidence type="ECO:0000256" key="1">
    <source>
        <dbReference type="SAM" id="Phobius"/>
    </source>
</evidence>